<keyword evidence="2" id="KW-1185">Reference proteome</keyword>
<dbReference type="Pfam" id="PF04311">
    <property type="entry name" value="DUF459"/>
    <property type="match status" value="1"/>
</dbReference>
<reference evidence="1" key="1">
    <citation type="submission" date="2013-04" db="EMBL/GenBank/DDBJ databases">
        <title>The genome sequencing project of 58 acetic acid bacteria.</title>
        <authorList>
            <person name="Okamoto-Kainuma A."/>
            <person name="Ishikawa M."/>
            <person name="Umino S."/>
            <person name="Koizumi Y."/>
            <person name="Shiwa Y."/>
            <person name="Yoshikawa H."/>
            <person name="Matsutani M."/>
            <person name="Matsushita K."/>
        </authorList>
    </citation>
    <scope>NUCLEOTIDE SEQUENCE</scope>
    <source>
        <strain evidence="1">DSM 15669</strain>
    </source>
</reference>
<dbReference type="InterPro" id="IPR007407">
    <property type="entry name" value="DUF459"/>
</dbReference>
<comment type="caution">
    <text evidence="1">The sequence shown here is derived from an EMBL/GenBank/DDBJ whole genome shotgun (WGS) entry which is preliminary data.</text>
</comment>
<organism evidence="1 2">
    <name type="scientific">Saccharibacter floricola DSM 15669</name>
    <dbReference type="NCBI Taxonomy" id="1123227"/>
    <lineage>
        <taxon>Bacteria</taxon>
        <taxon>Pseudomonadati</taxon>
        <taxon>Pseudomonadota</taxon>
        <taxon>Alphaproteobacteria</taxon>
        <taxon>Acetobacterales</taxon>
        <taxon>Acetobacteraceae</taxon>
        <taxon>Saccharibacter</taxon>
    </lineage>
</organism>
<dbReference type="Gene3D" id="3.40.50.1110">
    <property type="entry name" value="SGNH hydrolase"/>
    <property type="match status" value="1"/>
</dbReference>
<evidence type="ECO:0008006" key="3">
    <source>
        <dbReference type="Google" id="ProtNLM"/>
    </source>
</evidence>
<dbReference type="Proteomes" id="UP001062901">
    <property type="component" value="Unassembled WGS sequence"/>
</dbReference>
<dbReference type="InterPro" id="IPR036514">
    <property type="entry name" value="SGNH_hydro_sf"/>
</dbReference>
<dbReference type="EMBL" id="BAQD01000087">
    <property type="protein sequence ID" value="GBQ08291.1"/>
    <property type="molecule type" value="Genomic_DNA"/>
</dbReference>
<sequence length="157" mass="17806">MADKPGITTVVVFLGPNDPWDMPSTARHGHYLKFRSPAWEEDYRGRIRSILDAAKAHDVRVIWIGPPATKRERLSAGILYLDQLFQSEVEQAGQTYISVDKLFHYHDHTYSETMERNGHEIRLRSADGTHFTPTGQRVIAEAVMKTLRPDLGVPPSP</sequence>
<proteinExistence type="predicted"/>
<name>A0ABQ0P0L5_9PROT</name>
<dbReference type="SUPFAM" id="SSF52266">
    <property type="entry name" value="SGNH hydrolase"/>
    <property type="match status" value="1"/>
</dbReference>
<evidence type="ECO:0000313" key="1">
    <source>
        <dbReference type="EMBL" id="GBQ08291.1"/>
    </source>
</evidence>
<accession>A0ABQ0P0L5</accession>
<protein>
    <recommendedName>
        <fullName evidence="3">SGNH hydrolase-type esterase domain-containing protein</fullName>
    </recommendedName>
</protein>
<evidence type="ECO:0000313" key="2">
    <source>
        <dbReference type="Proteomes" id="UP001062901"/>
    </source>
</evidence>
<gene>
    <name evidence="1" type="ORF">AA15669_1721</name>
</gene>